<dbReference type="Pfam" id="PF00646">
    <property type="entry name" value="F-box"/>
    <property type="match status" value="1"/>
</dbReference>
<reference evidence="3" key="1">
    <citation type="journal article" date="2024" name="IScience">
        <title>Strigolactones Initiate the Formation of Haustorium-like Structures in Castilleja.</title>
        <authorList>
            <person name="Buerger M."/>
            <person name="Peterson D."/>
            <person name="Chory J."/>
        </authorList>
    </citation>
    <scope>NUCLEOTIDE SEQUENCE [LARGE SCALE GENOMIC DNA]</scope>
</reference>
<evidence type="ECO:0000313" key="3">
    <source>
        <dbReference type="Proteomes" id="UP001632038"/>
    </source>
</evidence>
<dbReference type="InterPro" id="IPR055290">
    <property type="entry name" value="At3g26010-like"/>
</dbReference>
<dbReference type="CDD" id="cd22157">
    <property type="entry name" value="F-box_AtFBW1-like"/>
    <property type="match status" value="1"/>
</dbReference>
<evidence type="ECO:0000259" key="1">
    <source>
        <dbReference type="SMART" id="SM00256"/>
    </source>
</evidence>
<feature type="domain" description="F-box" evidence="1">
    <location>
        <begin position="10"/>
        <end position="49"/>
    </location>
</feature>
<protein>
    <recommendedName>
        <fullName evidence="1">F-box domain-containing protein</fullName>
    </recommendedName>
</protein>
<dbReference type="InterPro" id="IPR001810">
    <property type="entry name" value="F-box_dom"/>
</dbReference>
<accession>A0ABD3EA90</accession>
<dbReference type="PANTHER" id="PTHR35546">
    <property type="entry name" value="F-BOX PROTEIN INTERACTION DOMAIN PROTEIN-RELATED"/>
    <property type="match status" value="1"/>
</dbReference>
<keyword evidence="3" id="KW-1185">Reference proteome</keyword>
<dbReference type="SUPFAM" id="SSF81383">
    <property type="entry name" value="F-box domain"/>
    <property type="match status" value="1"/>
</dbReference>
<dbReference type="PANTHER" id="PTHR35546:SF115">
    <property type="entry name" value="F-BOX DOMAIN-CONTAINING PROTEIN"/>
    <property type="match status" value="1"/>
</dbReference>
<dbReference type="Gene3D" id="1.20.1280.50">
    <property type="match status" value="1"/>
</dbReference>
<name>A0ABD3EA90_9LAMI</name>
<organism evidence="2 3">
    <name type="scientific">Castilleja foliolosa</name>
    <dbReference type="NCBI Taxonomy" id="1961234"/>
    <lineage>
        <taxon>Eukaryota</taxon>
        <taxon>Viridiplantae</taxon>
        <taxon>Streptophyta</taxon>
        <taxon>Embryophyta</taxon>
        <taxon>Tracheophyta</taxon>
        <taxon>Spermatophyta</taxon>
        <taxon>Magnoliopsida</taxon>
        <taxon>eudicotyledons</taxon>
        <taxon>Gunneridae</taxon>
        <taxon>Pentapetalae</taxon>
        <taxon>asterids</taxon>
        <taxon>lamiids</taxon>
        <taxon>Lamiales</taxon>
        <taxon>Orobanchaceae</taxon>
        <taxon>Pedicularideae</taxon>
        <taxon>Castillejinae</taxon>
        <taxon>Castilleja</taxon>
    </lineage>
</organism>
<proteinExistence type="predicted"/>
<dbReference type="InterPro" id="IPR006527">
    <property type="entry name" value="F-box-assoc_dom_typ1"/>
</dbReference>
<dbReference type="Proteomes" id="UP001632038">
    <property type="component" value="Unassembled WGS sequence"/>
</dbReference>
<dbReference type="EMBL" id="JAVIJP010000006">
    <property type="protein sequence ID" value="KAL3651321.1"/>
    <property type="molecule type" value="Genomic_DNA"/>
</dbReference>
<dbReference type="InterPro" id="IPR036047">
    <property type="entry name" value="F-box-like_dom_sf"/>
</dbReference>
<gene>
    <name evidence="2" type="ORF">CASFOL_004323</name>
</gene>
<evidence type="ECO:0000313" key="2">
    <source>
        <dbReference type="EMBL" id="KAL3651321.1"/>
    </source>
</evidence>
<dbReference type="SMART" id="SM00256">
    <property type="entry name" value="FBOX"/>
    <property type="match status" value="1"/>
</dbReference>
<comment type="caution">
    <text evidence="2">The sequence shown here is derived from an EMBL/GenBank/DDBJ whole genome shotgun (WGS) entry which is preliminary data.</text>
</comment>
<sequence length="367" mass="43285">MNSAEIVVSIDDLLQEILTRVPIKPLARFQLVSKHWHSLISDPRFCCRMWFKTNIGLNINMFPSAPIQIGPQKIDFTQNPYGIQFYPSCNGLLLCRTYREGPGEPRYYVYNPTTNKFSTFLKPGNVEEIGYMHLVFDPSKSHHYKIVCIKVVSLELKLHQVGVYSSETCGPWVKCGGPYKFDVDIATGVYWNGAIHWLKHLWCCRNVTRDSLYFNPDDLHHRLAGPQIMLTPPIHHRDYRCFDYYFGESCNHLHYIAMIKEQTHFTVYEMRADYSEWFVKYRVEACQVMDACWDNLKPKGWWNYYRFRILTMVRGDKEEDSFLILKFDRKITKYNLVSGSFETIYEFDGNEPSKVILFQYIESMCHV</sequence>
<dbReference type="Pfam" id="PF07734">
    <property type="entry name" value="FBA_1"/>
    <property type="match status" value="1"/>
</dbReference>
<dbReference type="AlphaFoldDB" id="A0ABD3EA90"/>